<dbReference type="InterPro" id="IPR014034">
    <property type="entry name" value="Ferritin_CS"/>
</dbReference>
<dbReference type="PANTHER" id="PTHR11051:SF8">
    <property type="entry name" value="PROTEIN-GLUCOSYLGALACTOSYLHYDROXYLYSINE GLUCOSIDASE"/>
    <property type="match status" value="1"/>
</dbReference>
<keyword evidence="6" id="KW-0206">Cytoskeleton</keyword>
<dbReference type="Gene3D" id="1.20.1260.10">
    <property type="match status" value="1"/>
</dbReference>
<evidence type="ECO:0000256" key="5">
    <source>
        <dbReference type="ARBA" id="ARBA00022490"/>
    </source>
</evidence>
<feature type="region of interest" description="Disordered" evidence="8">
    <location>
        <begin position="1435"/>
        <end position="1478"/>
    </location>
</feature>
<dbReference type="Proteomes" id="UP001352852">
    <property type="component" value="Unassembled WGS sequence"/>
</dbReference>
<dbReference type="Gene3D" id="1.20.5.3600">
    <property type="match status" value="1"/>
</dbReference>
<feature type="region of interest" description="Disordered" evidence="8">
    <location>
        <begin position="1181"/>
        <end position="1332"/>
    </location>
</feature>
<accession>A0ABU7DD57</accession>
<dbReference type="InterPro" id="IPR005195">
    <property type="entry name" value="Glyco_hydro_65_M"/>
</dbReference>
<feature type="compositionally biased region" description="Basic and acidic residues" evidence="8">
    <location>
        <begin position="852"/>
        <end position="864"/>
    </location>
</feature>
<dbReference type="SUPFAM" id="SSF48208">
    <property type="entry name" value="Six-hairpin glycosidases"/>
    <property type="match status" value="1"/>
</dbReference>
<dbReference type="InterPro" id="IPR009040">
    <property type="entry name" value="Ferritin-like_diiron"/>
</dbReference>
<dbReference type="PANTHER" id="PTHR11051">
    <property type="entry name" value="GLYCOSYL HYDROLASE-RELATED"/>
    <property type="match status" value="1"/>
</dbReference>
<dbReference type="Pfam" id="PF03941">
    <property type="entry name" value="INCENP_ARK-bind"/>
    <property type="match status" value="1"/>
</dbReference>
<keyword evidence="11" id="KW-1185">Reference proteome</keyword>
<feature type="compositionally biased region" description="Basic and acidic residues" evidence="8">
    <location>
        <begin position="1262"/>
        <end position="1332"/>
    </location>
</feature>
<feature type="region of interest" description="Disordered" evidence="8">
    <location>
        <begin position="750"/>
        <end position="799"/>
    </location>
</feature>
<feature type="compositionally biased region" description="Basic and acidic residues" evidence="8">
    <location>
        <begin position="872"/>
        <end position="886"/>
    </location>
</feature>
<feature type="compositionally biased region" description="Basic and acidic residues" evidence="8">
    <location>
        <begin position="1024"/>
        <end position="1039"/>
    </location>
</feature>
<dbReference type="EMBL" id="JAHUTJ010024628">
    <property type="protein sequence ID" value="MED6272861.1"/>
    <property type="molecule type" value="Genomic_DNA"/>
</dbReference>
<evidence type="ECO:0000256" key="2">
    <source>
        <dbReference type="ARBA" id="ARBA00004186"/>
    </source>
</evidence>
<evidence type="ECO:0000256" key="6">
    <source>
        <dbReference type="ARBA" id="ARBA00023212"/>
    </source>
</evidence>
<organism evidence="10 11">
    <name type="scientific">Characodon lateralis</name>
    <dbReference type="NCBI Taxonomy" id="208331"/>
    <lineage>
        <taxon>Eukaryota</taxon>
        <taxon>Metazoa</taxon>
        <taxon>Chordata</taxon>
        <taxon>Craniata</taxon>
        <taxon>Vertebrata</taxon>
        <taxon>Euteleostomi</taxon>
        <taxon>Actinopterygii</taxon>
        <taxon>Neopterygii</taxon>
        <taxon>Teleostei</taxon>
        <taxon>Neoteleostei</taxon>
        <taxon>Acanthomorphata</taxon>
        <taxon>Ovalentaria</taxon>
        <taxon>Atherinomorphae</taxon>
        <taxon>Cyprinodontiformes</taxon>
        <taxon>Goodeidae</taxon>
        <taxon>Characodon</taxon>
    </lineage>
</organism>
<keyword evidence="5" id="KW-0963">Cytoplasm</keyword>
<evidence type="ECO:0000256" key="8">
    <source>
        <dbReference type="SAM" id="MobiDB-lite"/>
    </source>
</evidence>
<protein>
    <recommendedName>
        <fullName evidence="9">Ferritin-like diiron domain-containing protein</fullName>
    </recommendedName>
</protein>
<evidence type="ECO:0000256" key="3">
    <source>
        <dbReference type="ARBA" id="ARBA00006768"/>
    </source>
</evidence>
<dbReference type="InterPro" id="IPR012341">
    <property type="entry name" value="6hp_glycosidase-like_sf"/>
</dbReference>
<proteinExistence type="inferred from homology"/>
<dbReference type="InterPro" id="IPR005635">
    <property type="entry name" value="Inner_centromere_prot_ARK-bd"/>
</dbReference>
<comment type="subcellular location">
    <subcellularLocation>
        <location evidence="2">Cytoplasm</location>
        <location evidence="2">Cytoskeleton</location>
        <location evidence="2">Spindle</location>
    </subcellularLocation>
    <subcellularLocation>
        <location evidence="1">Nucleus</location>
    </subcellularLocation>
</comment>
<feature type="compositionally biased region" description="Low complexity" evidence="8">
    <location>
        <begin position="1115"/>
        <end position="1125"/>
    </location>
</feature>
<dbReference type="PROSITE" id="PS50905">
    <property type="entry name" value="FERRITIN_LIKE"/>
    <property type="match status" value="1"/>
</dbReference>
<evidence type="ECO:0000256" key="1">
    <source>
        <dbReference type="ARBA" id="ARBA00004123"/>
    </source>
</evidence>
<comment type="caution">
    <text evidence="10">The sequence shown here is derived from an EMBL/GenBank/DDBJ whole genome shotgun (WGS) entry which is preliminary data.</text>
</comment>
<dbReference type="InterPro" id="IPR008331">
    <property type="entry name" value="Ferritin_DPS_dom"/>
</dbReference>
<dbReference type="PROSITE" id="PS00540">
    <property type="entry name" value="FERRITIN_1"/>
    <property type="match status" value="1"/>
</dbReference>
<feature type="domain" description="Ferritin-like diiron" evidence="9">
    <location>
        <begin position="1554"/>
        <end position="1703"/>
    </location>
</feature>
<feature type="compositionally biased region" description="Basic and acidic residues" evidence="8">
    <location>
        <begin position="1181"/>
        <end position="1255"/>
    </location>
</feature>
<dbReference type="Gene3D" id="6.10.250.2990">
    <property type="match status" value="1"/>
</dbReference>
<evidence type="ECO:0000313" key="10">
    <source>
        <dbReference type="EMBL" id="MED6272861.1"/>
    </source>
</evidence>
<dbReference type="PROSITE" id="PS00204">
    <property type="entry name" value="FERRITIN_2"/>
    <property type="match status" value="1"/>
</dbReference>
<feature type="region of interest" description="Disordered" evidence="8">
    <location>
        <begin position="814"/>
        <end position="902"/>
    </location>
</feature>
<sequence>MSCNLDPYIFTTDTLPSDLRFLPPLANGLLGWKVFNNIMHMGGVYNGEAGHCHRADVPCPLAVKIETEDPAQHSYTLDTHTGIFSHDLRSSTVTASQSLYSHRFYPNMLVMEVLLECHVTSEEPVIVNLVSSFTPQSKDIQFECSPDYKGGRHIQGQTSTAEFPGGSCPTVHLIWTPVPSTLTLPPEQTKARWGFILVVANSLEAARSSYDEGLNLMATGNLRPSHEKAWKELWLQSKVEVTGSQTLCKAVIGCMFYLLSAFPSIHDTSSCFGGVSPGGLSNGGDGQDYWGHVFWDQDVWMYPGIALFYPKLARSVLEYRVRTIDGAKDNAQKQGYKGLKFPWESAVSGREVCPEDIYGQQEIHINGDVTLAFQHYLYLTEDLSMFTEGKGSEVIFGVADYWVSRVMWNPDDQKYHLIGVMPPDEYYYNVNDSVYTNTVAKLSLQFAVELADLLQHPAPKEWQEVAKRINIPFDQELQYHPEFDGYSKGQPVKQADTVMLGYPLGVPMSPEVRRNDLEAYEPVTDPNGPAMTWGMFAIGWLELGEAEKAQTLLEKCFKNIQGPFQVWSESSDGSGAVNFLTGMGGFLQAVLFGYTGFRVKKECLAFSPLLPDENCELCVRGINYLGNEMDWLIRKDDICIILREQTSRAGNTHPHKLQVVLKASGAKIPLTPGQPVNFPGQAGYSNSLRSRFKETWKLKAATMSSVLSSVQSLMQMFDGKAQEFIREIENVHLVWLKEIQQEANCVFSSDSNAEPELMPKTPSQKKNSRRKRVSLGRQEEGQARRRFSKGKRSNLRGSSVKSLNLIDEEETIPEASASKASNAVQPRRTTRKNKQTNPEDVEDEILSSGDTIKQDEVQNKKPELVEEEEEVDNIKKVKGAEIKSDDGCNTSQSPPKIPSPKLVVSISAEDRLSAELAKKPEASPGRTATKMAIADVTRRSRRSSARCSLKLRHSLAGLRHSMTQESVRRASCRSMLKRMSTRMGNSTSSSNSSNVGGAEPSMDATDEDDGEVQTETLTADAVDDLPKKAMEAPEPDTKLKTSHNVPVSGLERVTRSVAANSPKLAPPPLFCSETKMSTPVKKSVAADKKQTQAVRRSSLSMKRKAPDTVEDSPSKRFSPPKKSQSAIKPNMRSFLHTVHKNQMLMMTPTSVGRSAVIKSFIKHTTPLKVDPKAKERLKLEALRKKQEQEEERMRKMEEEKKKKQEELRRKREDRIKKVFEAKVKEEQREEEKKKKIEQKMAQIEKNDKRQADEKAKKKMATKRQEELEQKKKLEEEARKKKIQQEEEKRQQELAAKKKAEEEEQQARKALELKREQELERERQAAAERERVEKEKALALQRELERAAREKEMRELEQKRKALEEKRKLEEQQRLAVKDRALKEREEAKQREAAAKTRPADLLNKTVDIEQSVMKTPVGKSGLNVTVDLQEMSPQSYSITPNGGNKNLIISKNPEDYGMDQNSDDSTDDESAPRKPIPSWAEGPILKQLIMKQYFSPPDLDAFFGPIEPPRLEDIFYKSKPRYFKRTSSAVWHSPPAGAKTWTIFKAEMSSQIRQNFHQDCEAAINRQINLELYASYVYLSMAHYFDRDDKSLPNFAKFFNAQSKEEREHAEKLMSLQNKRGGRIFLQDIKKPDRDEWGSGLEALECAFQLEKSVNQSLLDLQKMAAEHNDPHMCDFIETHFLDEQVKSIKQLADWISNLHRMGAPQNGMAEYLFDKHTMGEEAS</sequence>
<evidence type="ECO:0000259" key="9">
    <source>
        <dbReference type="PROSITE" id="PS50905"/>
    </source>
</evidence>
<dbReference type="SUPFAM" id="SSF47240">
    <property type="entry name" value="Ferritin-like"/>
    <property type="match status" value="1"/>
</dbReference>
<feature type="compositionally biased region" description="Low complexity" evidence="8">
    <location>
        <begin position="981"/>
        <end position="993"/>
    </location>
</feature>
<evidence type="ECO:0000313" key="11">
    <source>
        <dbReference type="Proteomes" id="UP001352852"/>
    </source>
</evidence>
<feature type="compositionally biased region" description="Basic residues" evidence="8">
    <location>
        <begin position="784"/>
        <end position="794"/>
    </location>
</feature>
<keyword evidence="7" id="KW-0539">Nucleus</keyword>
<evidence type="ECO:0000256" key="7">
    <source>
        <dbReference type="ARBA" id="ARBA00023242"/>
    </source>
</evidence>
<dbReference type="Pfam" id="PF12178">
    <property type="entry name" value="INCENP_N"/>
    <property type="match status" value="1"/>
</dbReference>
<gene>
    <name evidence="10" type="ORF">CHARACLAT_001024</name>
</gene>
<dbReference type="InterPro" id="IPR009078">
    <property type="entry name" value="Ferritin-like_SF"/>
</dbReference>
<dbReference type="Pfam" id="PF03632">
    <property type="entry name" value="Glyco_hydro_65m"/>
    <property type="match status" value="1"/>
</dbReference>
<feature type="compositionally biased region" description="Polar residues" evidence="8">
    <location>
        <begin position="1091"/>
        <end position="1100"/>
    </location>
</feature>
<dbReference type="Pfam" id="PF00210">
    <property type="entry name" value="Ferritin"/>
    <property type="match status" value="1"/>
</dbReference>
<evidence type="ECO:0000256" key="4">
    <source>
        <dbReference type="ARBA" id="ARBA00010042"/>
    </source>
</evidence>
<dbReference type="Gene3D" id="1.50.10.10">
    <property type="match status" value="1"/>
</dbReference>
<feature type="compositionally biased region" description="Polar residues" evidence="8">
    <location>
        <begin position="1435"/>
        <end position="1449"/>
    </location>
</feature>
<dbReference type="CDD" id="cd01056">
    <property type="entry name" value="Euk_Ferritin"/>
    <property type="match status" value="1"/>
</dbReference>
<dbReference type="InterPro" id="IPR008928">
    <property type="entry name" value="6-hairpin_glycosidase_sf"/>
</dbReference>
<dbReference type="InterPro" id="IPR022006">
    <property type="entry name" value="INCENP_N"/>
</dbReference>
<feature type="region of interest" description="Disordered" evidence="8">
    <location>
        <begin position="1378"/>
        <end position="1398"/>
    </location>
</feature>
<dbReference type="InterPro" id="IPR012347">
    <property type="entry name" value="Ferritin-like"/>
</dbReference>
<name>A0ABU7DD57_9TELE</name>
<reference evidence="10 11" key="1">
    <citation type="submission" date="2021-06" db="EMBL/GenBank/DDBJ databases">
        <authorList>
            <person name="Palmer J.M."/>
        </authorList>
    </citation>
    <scope>NUCLEOTIDE SEQUENCE [LARGE SCALE GENOMIC DNA]</scope>
    <source>
        <strain evidence="10 11">CL_MEX2019</strain>
        <tissue evidence="10">Muscle</tissue>
    </source>
</reference>
<feature type="region of interest" description="Disordered" evidence="8">
    <location>
        <begin position="979"/>
        <end position="1132"/>
    </location>
</feature>
<comment type="similarity">
    <text evidence="3">Belongs to the glycosyl hydrolase 65 family.</text>
</comment>
<comment type="similarity">
    <text evidence="4">Belongs to the INCENP family.</text>
</comment>